<proteinExistence type="predicted"/>
<sequence length="113" mass="13107">MCIDETIASDIKEAVARVSCYLDDFGSHISHLNFSIENLEDLKEEFAEGTDKDSIDTYLYIALSRIKSTKNRLEEDIKIIKSYLTYFIESSSKIPEFTYDYEKNKIKNTQKSV</sequence>
<reference evidence="1 2" key="1">
    <citation type="journal article" date="2020" name="ISME J.">
        <title>Comparative genomics reveals insights into cyanobacterial evolution and habitat adaptation.</title>
        <authorList>
            <person name="Chen M.Y."/>
            <person name="Teng W.K."/>
            <person name="Zhao L."/>
            <person name="Hu C.X."/>
            <person name="Zhou Y.K."/>
            <person name="Han B.P."/>
            <person name="Song L.R."/>
            <person name="Shu W.S."/>
        </authorList>
    </citation>
    <scope>NUCLEOTIDE SEQUENCE [LARGE SCALE GENOMIC DNA]</scope>
    <source>
        <strain evidence="1 2">FACHB-252</strain>
    </source>
</reference>
<evidence type="ECO:0000313" key="2">
    <source>
        <dbReference type="Proteomes" id="UP000606396"/>
    </source>
</evidence>
<evidence type="ECO:0000313" key="1">
    <source>
        <dbReference type="EMBL" id="MBD2614038.1"/>
    </source>
</evidence>
<dbReference type="Proteomes" id="UP000606396">
    <property type="component" value="Unassembled WGS sequence"/>
</dbReference>
<keyword evidence="2" id="KW-1185">Reference proteome</keyword>
<accession>A0ABR8HG16</accession>
<dbReference type="EMBL" id="JACJTC010000016">
    <property type="protein sequence ID" value="MBD2614038.1"/>
    <property type="molecule type" value="Genomic_DNA"/>
</dbReference>
<protein>
    <submittedName>
        <fullName evidence="1">Uncharacterized protein</fullName>
    </submittedName>
</protein>
<gene>
    <name evidence="1" type="ORF">H6G94_22650</name>
</gene>
<dbReference type="RefSeq" id="WP_045873761.1">
    <property type="nucleotide sequence ID" value="NZ_JACJTC010000016.1"/>
</dbReference>
<organism evidence="1 2">
    <name type="scientific">Nostoc punctiforme FACHB-252</name>
    <dbReference type="NCBI Taxonomy" id="1357509"/>
    <lineage>
        <taxon>Bacteria</taxon>
        <taxon>Bacillati</taxon>
        <taxon>Cyanobacteriota</taxon>
        <taxon>Cyanophyceae</taxon>
        <taxon>Nostocales</taxon>
        <taxon>Nostocaceae</taxon>
        <taxon>Nostoc</taxon>
    </lineage>
</organism>
<name>A0ABR8HG16_NOSPU</name>
<comment type="caution">
    <text evidence="1">The sequence shown here is derived from an EMBL/GenBank/DDBJ whole genome shotgun (WGS) entry which is preliminary data.</text>
</comment>